<gene>
    <name evidence="1" type="ORF">FIJ20_14880</name>
</gene>
<dbReference type="AlphaFoldDB" id="A0A0A1AB71"/>
<protein>
    <submittedName>
        <fullName evidence="1">Uncharacterized protein</fullName>
    </submittedName>
</protein>
<dbReference type="EMBL" id="AASDFP010000030">
    <property type="protein sequence ID" value="EFB2193501.1"/>
    <property type="molecule type" value="Genomic_DNA"/>
</dbReference>
<organism evidence="1 2">
    <name type="scientific">Escherichia coli</name>
    <dbReference type="NCBI Taxonomy" id="562"/>
    <lineage>
        <taxon>Bacteria</taxon>
        <taxon>Pseudomonadati</taxon>
        <taxon>Pseudomonadota</taxon>
        <taxon>Gammaproteobacteria</taxon>
        <taxon>Enterobacterales</taxon>
        <taxon>Enterobacteriaceae</taxon>
        <taxon>Escherichia</taxon>
    </lineage>
</organism>
<comment type="caution">
    <text evidence="1">The sequence shown here is derived from an EMBL/GenBank/DDBJ whole genome shotgun (WGS) entry which is preliminary data.</text>
</comment>
<evidence type="ECO:0000313" key="2">
    <source>
        <dbReference type="Proteomes" id="UP000519859"/>
    </source>
</evidence>
<name>A0A0A1AB71_ECOLX</name>
<proteinExistence type="predicted"/>
<evidence type="ECO:0000313" key="1">
    <source>
        <dbReference type="EMBL" id="EFB2193501.1"/>
    </source>
</evidence>
<reference evidence="1 2" key="1">
    <citation type="submission" date="2019-06" db="EMBL/GenBank/DDBJ databases">
        <authorList>
            <consortium name="NARMS: The National Antimicrobial Resistance Monitoring System"/>
        </authorList>
    </citation>
    <scope>NUCLEOTIDE SEQUENCE [LARGE SCALE GENOMIC DNA]</scope>
    <source>
        <strain evidence="1 2">FSIS11921886</strain>
    </source>
</reference>
<accession>A0A0A1AB71</accession>
<sequence>MVFAMSKSNLIAFRIPSELQDEFNRSVLASGGDKTSWLVDAIRMKLGQPEKSIDSRMLGLVERMEKAAASLIAGKPNIPPKPYNETAVIKIIADTIQQGFDNGRVIAERINEAGYQTKAGKAWDKDIYSAWKRQGNNAEKLKAVIDCKVSV</sequence>
<dbReference type="Proteomes" id="UP000519859">
    <property type="component" value="Unassembled WGS sequence"/>
</dbReference>